<dbReference type="EMBL" id="JAODAN010000002">
    <property type="protein sequence ID" value="KAK1926654.1"/>
    <property type="molecule type" value="Genomic_DNA"/>
</dbReference>
<organism evidence="3 4">
    <name type="scientific">Papiliotrema laurentii</name>
    <name type="common">Cryptococcus laurentii</name>
    <dbReference type="NCBI Taxonomy" id="5418"/>
    <lineage>
        <taxon>Eukaryota</taxon>
        <taxon>Fungi</taxon>
        <taxon>Dikarya</taxon>
        <taxon>Basidiomycota</taxon>
        <taxon>Agaricomycotina</taxon>
        <taxon>Tremellomycetes</taxon>
        <taxon>Tremellales</taxon>
        <taxon>Rhynchogastremaceae</taxon>
        <taxon>Papiliotrema</taxon>
    </lineage>
</organism>
<feature type="region of interest" description="Disordered" evidence="1">
    <location>
        <begin position="659"/>
        <end position="696"/>
    </location>
</feature>
<feature type="compositionally biased region" description="Polar residues" evidence="1">
    <location>
        <begin position="632"/>
        <end position="641"/>
    </location>
</feature>
<feature type="compositionally biased region" description="Low complexity" evidence="1">
    <location>
        <begin position="682"/>
        <end position="693"/>
    </location>
</feature>
<feature type="compositionally biased region" description="Basic and acidic residues" evidence="1">
    <location>
        <begin position="424"/>
        <end position="434"/>
    </location>
</feature>
<feature type="domain" description="CRIB" evidence="2">
    <location>
        <begin position="160"/>
        <end position="173"/>
    </location>
</feature>
<feature type="compositionally biased region" description="Polar residues" evidence="1">
    <location>
        <begin position="136"/>
        <end position="147"/>
    </location>
</feature>
<feature type="region of interest" description="Disordered" evidence="1">
    <location>
        <begin position="714"/>
        <end position="753"/>
    </location>
</feature>
<feature type="compositionally biased region" description="Polar residues" evidence="1">
    <location>
        <begin position="248"/>
        <end position="257"/>
    </location>
</feature>
<keyword evidence="4" id="KW-1185">Reference proteome</keyword>
<feature type="compositionally biased region" description="Basic and acidic residues" evidence="1">
    <location>
        <begin position="670"/>
        <end position="681"/>
    </location>
</feature>
<dbReference type="InterPro" id="IPR000095">
    <property type="entry name" value="CRIB_dom"/>
</dbReference>
<accession>A0AAD9FUR7</accession>
<evidence type="ECO:0000256" key="1">
    <source>
        <dbReference type="SAM" id="MobiDB-lite"/>
    </source>
</evidence>
<feature type="region of interest" description="Disordered" evidence="1">
    <location>
        <begin position="34"/>
        <end position="166"/>
    </location>
</feature>
<evidence type="ECO:0000313" key="3">
    <source>
        <dbReference type="EMBL" id="KAK1926654.1"/>
    </source>
</evidence>
<gene>
    <name evidence="3" type="ORF">DB88DRAFT_508744</name>
</gene>
<feature type="compositionally biased region" description="Basic and acidic residues" evidence="1">
    <location>
        <begin position="714"/>
        <end position="723"/>
    </location>
</feature>
<feature type="compositionally biased region" description="Polar residues" evidence="1">
    <location>
        <begin position="274"/>
        <end position="287"/>
    </location>
</feature>
<feature type="compositionally biased region" description="Polar residues" evidence="1">
    <location>
        <begin position="494"/>
        <end position="503"/>
    </location>
</feature>
<feature type="compositionally biased region" description="Low complexity" evidence="1">
    <location>
        <begin position="1"/>
        <end position="17"/>
    </location>
</feature>
<dbReference type="Proteomes" id="UP001182556">
    <property type="component" value="Unassembled WGS sequence"/>
</dbReference>
<dbReference type="PROSITE" id="PS50108">
    <property type="entry name" value="CRIB"/>
    <property type="match status" value="1"/>
</dbReference>
<feature type="compositionally biased region" description="Low complexity" evidence="1">
    <location>
        <begin position="52"/>
        <end position="69"/>
    </location>
</feature>
<feature type="region of interest" description="Disordered" evidence="1">
    <location>
        <begin position="536"/>
        <end position="563"/>
    </location>
</feature>
<protein>
    <recommendedName>
        <fullName evidence="2">CRIB domain-containing protein</fullName>
    </recommendedName>
</protein>
<sequence>MSTITPGPASPATPSGPRSILNLREKTDMGIIAPAIDWGKKEGARGNGGSESRPTLASSVSSRSSISRPLARRKASAQLLSGIGKGIGRMGSVMRRHTSDGDVTTSTAKEESTLTRSWQRKGKSSAGSIQEVERGFTQSALGASNAGQDPISEDEGDPGIGRPFNVEHDLHVPASLENIPPPWLEALRAQGLSDQDLLVIASARKKQASVSLHPLRPIKGSEPPNSGGSQKPVFYPLTSKDGNGRVRGQSTPNTSSALELHHHGSTGLSSSTSKEATSTCVSPSSLSRIGPTDAKVPCAKPSLGFSSKRPIAKQEFSSRRVADSPIASSSFIAESKDVPGELLDIGTARLRTSTKNKRLSDQLRCFSRFDLGEDEEWGADLLRVISGSGLEEPADTSPPVPNTTREVPIKKSPISSEPGLPKDLPPKVPEKKPCEPIAKQSEQGKNIKRIPIPPLLPPTTLEVPLEIPDLGESSPDRLAPNSPAFDPALERASSHQTPASVASTLAPASDYAIFPDRRSPDSFGVYLSQSKSSLNLITPSSSGLHDQHSPPSSDDGADDARSECSYLDFGTALREGGELTPQSSFSEKMRAYLPTPEKSALFDEGEERLPRHRITTLGQSHPDPSFSVPASIHSSLPSRASSPDIGLLVPPNTAAVFDTATPTTAVSPKGSDKPAPRDERTSIALSTLSSDSSQVHEATVQTAYATMLREEWAKTDGQKRDRNVGAIVEESEAGDNESEAGRSGSEGGFSAMEALDDAARRIAGAKRSTRPARFVE</sequence>
<evidence type="ECO:0000313" key="4">
    <source>
        <dbReference type="Proteomes" id="UP001182556"/>
    </source>
</evidence>
<feature type="region of interest" description="Disordered" evidence="1">
    <location>
        <begin position="209"/>
        <end position="293"/>
    </location>
</feature>
<name>A0AAD9FUR7_PAPLA</name>
<proteinExistence type="predicted"/>
<reference evidence="3" key="1">
    <citation type="submission" date="2023-02" db="EMBL/GenBank/DDBJ databases">
        <title>Identification and recombinant expression of a fungal hydrolase from Papiliotrema laurentii that hydrolyzes apple cutin and clears colloidal polyester polyurethane.</title>
        <authorList>
            <consortium name="DOE Joint Genome Institute"/>
            <person name="Roman V.A."/>
            <person name="Bojanowski C."/>
            <person name="Crable B.R."/>
            <person name="Wagner D.N."/>
            <person name="Hung C.S."/>
            <person name="Nadeau L.J."/>
            <person name="Schratz L."/>
            <person name="Haridas S."/>
            <person name="Pangilinan J."/>
            <person name="Lipzen A."/>
            <person name="Na H."/>
            <person name="Yan M."/>
            <person name="Ng V."/>
            <person name="Grigoriev I.V."/>
            <person name="Spatafora J.W."/>
            <person name="Barlow D."/>
            <person name="Biffinger J."/>
            <person name="Kelley-Loughnane N."/>
            <person name="Varaljay V.A."/>
            <person name="Crookes-Goodson W.J."/>
        </authorList>
    </citation>
    <scope>NUCLEOTIDE SEQUENCE</scope>
    <source>
        <strain evidence="3">5307AH</strain>
    </source>
</reference>
<feature type="region of interest" description="Disordered" evidence="1">
    <location>
        <begin position="1"/>
        <end position="21"/>
    </location>
</feature>
<feature type="region of interest" description="Disordered" evidence="1">
    <location>
        <begin position="389"/>
        <end position="503"/>
    </location>
</feature>
<feature type="compositionally biased region" description="Low complexity" evidence="1">
    <location>
        <begin position="458"/>
        <end position="468"/>
    </location>
</feature>
<comment type="caution">
    <text evidence="3">The sequence shown here is derived from an EMBL/GenBank/DDBJ whole genome shotgun (WGS) entry which is preliminary data.</text>
</comment>
<feature type="region of interest" description="Disordered" evidence="1">
    <location>
        <begin position="616"/>
        <end position="647"/>
    </location>
</feature>
<dbReference type="AlphaFoldDB" id="A0AAD9FUR7"/>
<feature type="compositionally biased region" description="Acidic residues" evidence="1">
    <location>
        <begin position="729"/>
        <end position="738"/>
    </location>
</feature>
<evidence type="ECO:0000259" key="2">
    <source>
        <dbReference type="PROSITE" id="PS50108"/>
    </source>
</evidence>